<dbReference type="PRINTS" id="PR01543">
    <property type="entry name" value="ANATRNSFRASE"/>
</dbReference>
<accession>A0A7Y2EA40</accession>
<dbReference type="EMBL" id="JABDJR010000436">
    <property type="protein sequence ID" value="NNF07257.1"/>
    <property type="molecule type" value="Genomic_DNA"/>
</dbReference>
<dbReference type="PANTHER" id="PTHR11786:SF0">
    <property type="entry name" value="ARYLAMINE N-ACETYLTRANSFERASE 4-RELATED"/>
    <property type="match status" value="1"/>
</dbReference>
<evidence type="ECO:0000313" key="4">
    <source>
        <dbReference type="Proteomes" id="UP000547674"/>
    </source>
</evidence>
<dbReference type="SUPFAM" id="SSF54001">
    <property type="entry name" value="Cysteine proteinases"/>
    <property type="match status" value="1"/>
</dbReference>
<dbReference type="Gene3D" id="2.40.128.150">
    <property type="entry name" value="Cysteine proteinases"/>
    <property type="match status" value="1"/>
</dbReference>
<proteinExistence type="inferred from homology"/>
<evidence type="ECO:0000256" key="2">
    <source>
        <dbReference type="RuleBase" id="RU003452"/>
    </source>
</evidence>
<sequence>MNLDAYFDRIGYQGSREPSLDTLQKIHRAHLHAVPFENLDIHIPRPIQLNRDALFKKIVTEHRGGFCFEQNGFFALVLQDLGFDVAMLSAQVYSQDFQSYGIPGNHMTLHVTVEGRSFLADVGFGASFWDPVPLHVQADPFAQKVGDFWFEESEGLWHFYSRELGGAEKHLRFRFRLEPQRLESFEEACHYMQTSPETHFTQKRMCSRWSTEGRLTLAEGRLIETFWDGSRRETEIAHEERWHEFLRDRFQVDVRTQKPDQTNS</sequence>
<keyword evidence="3" id="KW-0808">Transferase</keyword>
<reference evidence="3 4" key="1">
    <citation type="submission" date="2020-03" db="EMBL/GenBank/DDBJ databases">
        <title>Metabolic flexibility allows generalist bacteria to become dominant in a frequently disturbed ecosystem.</title>
        <authorList>
            <person name="Chen Y.-J."/>
            <person name="Leung P.M."/>
            <person name="Bay S.K."/>
            <person name="Hugenholtz P."/>
            <person name="Kessler A.J."/>
            <person name="Shelley G."/>
            <person name="Waite D.W."/>
            <person name="Cook P.L."/>
            <person name="Greening C."/>
        </authorList>
    </citation>
    <scope>NUCLEOTIDE SEQUENCE [LARGE SCALE GENOMIC DNA]</scope>
    <source>
        <strain evidence="3">SS_bin_28</strain>
    </source>
</reference>
<name>A0A7Y2EA40_UNCEI</name>
<evidence type="ECO:0000256" key="1">
    <source>
        <dbReference type="ARBA" id="ARBA00006547"/>
    </source>
</evidence>
<comment type="caution">
    <text evidence="3">The sequence shown here is derived from an EMBL/GenBank/DDBJ whole genome shotgun (WGS) entry which is preliminary data.</text>
</comment>
<comment type="similarity">
    <text evidence="1 2">Belongs to the arylamine N-acetyltransferase family.</text>
</comment>
<protein>
    <submittedName>
        <fullName evidence="3">Arylamine N-acetyltransferase</fullName>
    </submittedName>
</protein>
<organism evidence="3 4">
    <name type="scientific">Eiseniibacteriota bacterium</name>
    <dbReference type="NCBI Taxonomy" id="2212470"/>
    <lineage>
        <taxon>Bacteria</taxon>
        <taxon>Candidatus Eiseniibacteriota</taxon>
    </lineage>
</organism>
<dbReference type="InterPro" id="IPR001447">
    <property type="entry name" value="Arylamine_N-AcTrfase"/>
</dbReference>
<dbReference type="Proteomes" id="UP000547674">
    <property type="component" value="Unassembled WGS sequence"/>
</dbReference>
<dbReference type="InterPro" id="IPR038765">
    <property type="entry name" value="Papain-like_cys_pep_sf"/>
</dbReference>
<evidence type="ECO:0000313" key="3">
    <source>
        <dbReference type="EMBL" id="NNF07257.1"/>
    </source>
</evidence>
<dbReference type="Gene3D" id="3.30.2140.10">
    <property type="entry name" value="Arylamine N-acetyltransferase"/>
    <property type="match status" value="1"/>
</dbReference>
<gene>
    <name evidence="3" type="ORF">HKN21_10900</name>
</gene>
<dbReference type="GO" id="GO:0016407">
    <property type="term" value="F:acetyltransferase activity"/>
    <property type="evidence" value="ECO:0007669"/>
    <property type="project" value="InterPro"/>
</dbReference>
<dbReference type="PANTHER" id="PTHR11786">
    <property type="entry name" value="N-HYDROXYARYLAMINE O-ACETYLTRANSFERASE"/>
    <property type="match status" value="1"/>
</dbReference>
<dbReference type="AlphaFoldDB" id="A0A7Y2EA40"/>
<dbReference type="Pfam" id="PF00797">
    <property type="entry name" value="Acetyltransf_2"/>
    <property type="match status" value="1"/>
</dbReference>